<evidence type="ECO:0000256" key="2">
    <source>
        <dbReference type="SAM" id="SignalP"/>
    </source>
</evidence>
<keyword evidence="2" id="KW-0732">Signal</keyword>
<accession>A0A0K1E9W6</accession>
<dbReference type="EMBL" id="CP012159">
    <property type="protein sequence ID" value="AKT37378.1"/>
    <property type="molecule type" value="Genomic_DNA"/>
</dbReference>
<dbReference type="PATRIC" id="fig|52.7.peg.1618"/>
<organism evidence="3 4">
    <name type="scientific">Chondromyces crocatus</name>
    <dbReference type="NCBI Taxonomy" id="52"/>
    <lineage>
        <taxon>Bacteria</taxon>
        <taxon>Pseudomonadati</taxon>
        <taxon>Myxococcota</taxon>
        <taxon>Polyangia</taxon>
        <taxon>Polyangiales</taxon>
        <taxon>Polyangiaceae</taxon>
        <taxon>Chondromyces</taxon>
    </lineage>
</organism>
<dbReference type="RefSeq" id="WP_050429754.1">
    <property type="nucleotide sequence ID" value="NZ_CP012159.1"/>
</dbReference>
<protein>
    <recommendedName>
        <fullName evidence="5">4Fe-4S ferredoxin-type domain-containing protein</fullName>
    </recommendedName>
</protein>
<dbReference type="STRING" id="52.CMC5_015130"/>
<feature type="compositionally biased region" description="Low complexity" evidence="1">
    <location>
        <begin position="38"/>
        <end position="66"/>
    </location>
</feature>
<proteinExistence type="predicted"/>
<evidence type="ECO:0000313" key="4">
    <source>
        <dbReference type="Proteomes" id="UP000067626"/>
    </source>
</evidence>
<name>A0A0K1E9W6_CHOCO</name>
<evidence type="ECO:0000313" key="3">
    <source>
        <dbReference type="EMBL" id="AKT37378.1"/>
    </source>
</evidence>
<sequence>MTLGVQGGGFAVAGWLALALGSTACAIVVVDHAEEDGSSGTTTTSTTTTSTTTTSMTTTPTTTPTSRCQDGADQECTFTDPCASCAITEVCHTQLLACINDAECVALNDCLNECPAGDDGCPDACYLAHPGGVAPYETLLRCVFCEVCPLACRAANEPACAP</sequence>
<dbReference type="AlphaFoldDB" id="A0A0K1E9W6"/>
<feature type="region of interest" description="Disordered" evidence="1">
    <location>
        <begin position="36"/>
        <end position="66"/>
    </location>
</feature>
<gene>
    <name evidence="3" type="ORF">CMC5_015130</name>
</gene>
<dbReference type="KEGG" id="ccro:CMC5_015130"/>
<feature type="signal peptide" evidence="2">
    <location>
        <begin position="1"/>
        <end position="26"/>
    </location>
</feature>
<evidence type="ECO:0008006" key="5">
    <source>
        <dbReference type="Google" id="ProtNLM"/>
    </source>
</evidence>
<keyword evidence="4" id="KW-1185">Reference proteome</keyword>
<reference evidence="3 4" key="1">
    <citation type="submission" date="2015-07" db="EMBL/GenBank/DDBJ databases">
        <title>Genome analysis of myxobacterium Chondromyces crocatus Cm c5 reveals a high potential for natural compound synthesis and the genetic basis for the loss of fruiting body formation.</title>
        <authorList>
            <person name="Zaburannyi N."/>
            <person name="Bunk B."/>
            <person name="Maier J."/>
            <person name="Overmann J."/>
            <person name="Mueller R."/>
        </authorList>
    </citation>
    <scope>NUCLEOTIDE SEQUENCE [LARGE SCALE GENOMIC DNA]</scope>
    <source>
        <strain evidence="3 4">Cm c5</strain>
    </source>
</reference>
<feature type="chain" id="PRO_5005459121" description="4Fe-4S ferredoxin-type domain-containing protein" evidence="2">
    <location>
        <begin position="27"/>
        <end position="162"/>
    </location>
</feature>
<dbReference type="Proteomes" id="UP000067626">
    <property type="component" value="Chromosome"/>
</dbReference>
<evidence type="ECO:0000256" key="1">
    <source>
        <dbReference type="SAM" id="MobiDB-lite"/>
    </source>
</evidence>